<accession>A0A6C2UFW4</accession>
<name>A0A6C2UFW4_9BACT</name>
<evidence type="ECO:0000256" key="2">
    <source>
        <dbReference type="ARBA" id="ARBA00004236"/>
    </source>
</evidence>
<evidence type="ECO:0000256" key="9">
    <source>
        <dbReference type="ARBA" id="ARBA00022840"/>
    </source>
</evidence>
<evidence type="ECO:0000256" key="1">
    <source>
        <dbReference type="ARBA" id="ARBA00000085"/>
    </source>
</evidence>
<dbReference type="SMART" id="SM00387">
    <property type="entry name" value="HATPase_c"/>
    <property type="match status" value="1"/>
</dbReference>
<keyword evidence="6" id="KW-0808">Transferase</keyword>
<dbReference type="FunFam" id="3.30.565.10:FF:000006">
    <property type="entry name" value="Sensor histidine kinase WalK"/>
    <property type="match status" value="1"/>
</dbReference>
<dbReference type="PANTHER" id="PTHR45453">
    <property type="entry name" value="PHOSPHATE REGULON SENSOR PROTEIN PHOR"/>
    <property type="match status" value="1"/>
</dbReference>
<dbReference type="InterPro" id="IPR003594">
    <property type="entry name" value="HATPase_dom"/>
</dbReference>
<dbReference type="InterPro" id="IPR004358">
    <property type="entry name" value="Sig_transdc_His_kin-like_C"/>
</dbReference>
<dbReference type="AlphaFoldDB" id="A0A6C2UFW4"/>
<keyword evidence="11 12" id="KW-0472">Membrane</keyword>
<comment type="catalytic activity">
    <reaction evidence="1">
        <text>ATP + protein L-histidine = ADP + protein N-phospho-L-histidine.</text>
        <dbReference type="EC" id="2.7.13.3"/>
    </reaction>
</comment>
<dbReference type="SUPFAM" id="SSF158472">
    <property type="entry name" value="HAMP domain-like"/>
    <property type="match status" value="1"/>
</dbReference>
<dbReference type="SUPFAM" id="SSF55874">
    <property type="entry name" value="ATPase domain of HSP90 chaperone/DNA topoisomerase II/histidine kinase"/>
    <property type="match status" value="1"/>
</dbReference>
<evidence type="ECO:0000256" key="3">
    <source>
        <dbReference type="ARBA" id="ARBA00012438"/>
    </source>
</evidence>
<keyword evidence="12" id="KW-0812">Transmembrane</keyword>
<dbReference type="Gene3D" id="1.10.287.130">
    <property type="match status" value="1"/>
</dbReference>
<evidence type="ECO:0000256" key="6">
    <source>
        <dbReference type="ARBA" id="ARBA00022679"/>
    </source>
</evidence>
<dbReference type="Gene3D" id="6.10.340.10">
    <property type="match status" value="1"/>
</dbReference>
<gene>
    <name evidence="15" type="primary">walK</name>
    <name evidence="15" type="ORF">SCARR_01100</name>
</gene>
<feature type="domain" description="Histidine kinase" evidence="13">
    <location>
        <begin position="373"/>
        <end position="590"/>
    </location>
</feature>
<dbReference type="CDD" id="cd00130">
    <property type="entry name" value="PAS"/>
    <property type="match status" value="1"/>
</dbReference>
<dbReference type="SMART" id="SM00304">
    <property type="entry name" value="HAMP"/>
    <property type="match status" value="1"/>
</dbReference>
<dbReference type="Pfam" id="PF00512">
    <property type="entry name" value="HisKA"/>
    <property type="match status" value="1"/>
</dbReference>
<dbReference type="PROSITE" id="PS50109">
    <property type="entry name" value="HIS_KIN"/>
    <property type="match status" value="1"/>
</dbReference>
<dbReference type="CDD" id="cd06225">
    <property type="entry name" value="HAMP"/>
    <property type="match status" value="1"/>
</dbReference>
<evidence type="ECO:0000259" key="13">
    <source>
        <dbReference type="PROSITE" id="PS50109"/>
    </source>
</evidence>
<evidence type="ECO:0000256" key="10">
    <source>
        <dbReference type="ARBA" id="ARBA00023012"/>
    </source>
</evidence>
<dbReference type="RefSeq" id="WP_136060479.1">
    <property type="nucleotide sequence ID" value="NZ_CAAHFH010000001.1"/>
</dbReference>
<evidence type="ECO:0000256" key="12">
    <source>
        <dbReference type="SAM" id="Phobius"/>
    </source>
</evidence>
<dbReference type="Pfam" id="PF00989">
    <property type="entry name" value="PAS"/>
    <property type="match status" value="1"/>
</dbReference>
<dbReference type="EC" id="2.7.13.3" evidence="3"/>
<evidence type="ECO:0000313" key="15">
    <source>
        <dbReference type="EMBL" id="VGO19045.1"/>
    </source>
</evidence>
<dbReference type="Proteomes" id="UP000346198">
    <property type="component" value="Unassembled WGS sequence"/>
</dbReference>
<dbReference type="InterPro" id="IPR050351">
    <property type="entry name" value="BphY/WalK/GraS-like"/>
</dbReference>
<evidence type="ECO:0000259" key="14">
    <source>
        <dbReference type="PROSITE" id="PS50885"/>
    </source>
</evidence>
<dbReference type="InterPro" id="IPR003661">
    <property type="entry name" value="HisK_dim/P_dom"/>
</dbReference>
<sequence>MKKKHLFWLLLPSYWVLTALAILVVAFYAFHSMSELYFQALEKDIHTRTVLFAEQIAPLVETSNEAAIHALCKKLGQVAETRFTIIMPDGKVVGDSDENPAMMEYHGDRPEIRQALGGSVGLDRRYSRTVKQEMMYIAAPLLDANHETLCAVRASLPMTAIKAELNTMTQRVIVASILTGILSMAVCIVVVRRITNPLRGMERAARRFAEGDFHHRIPAQQTVEFNQLAESLNSMSEQLNKTLSTISEQRNEQNAVLSSMDEGVLAIDKRERIIQMNRVAGEILGVNHKETNRELIQQAVRFANLQEFIKAVLGSQKPLSRDMTLIADSEKQILASGRVLLNDDGHSIGALIVLRDVTQLRHLETVRSDFVANVSHELKTPITSIKGFVETLLSDEWNHQPDILRFLEIINQQSSRLNAIIDDLLTLSRLEQKEGRVMKEDSQLAGVLENAIYLCQLQASKKNICIELTCPDDLTLSINAPLLEQALVNLIINSIKYSDPDKKVMLFAEKQKELAVIYVKDEGFGIERKHLDRLFERFYRVDTARSRKLGGTGLGLSIVKHIIQAHDGSIRVESQVGEGSTFIISLPLNPPPKTNEKK</sequence>
<dbReference type="NCBIfam" id="NF046044">
    <property type="entry name" value="PnpS"/>
    <property type="match status" value="1"/>
</dbReference>
<proteinExistence type="predicted"/>
<evidence type="ECO:0000313" key="16">
    <source>
        <dbReference type="Proteomes" id="UP000346198"/>
    </source>
</evidence>
<dbReference type="CDD" id="cd00082">
    <property type="entry name" value="HisKA"/>
    <property type="match status" value="1"/>
</dbReference>
<dbReference type="GO" id="GO:0006355">
    <property type="term" value="P:regulation of DNA-templated transcription"/>
    <property type="evidence" value="ECO:0007669"/>
    <property type="project" value="InterPro"/>
</dbReference>
<evidence type="ECO:0000256" key="4">
    <source>
        <dbReference type="ARBA" id="ARBA00022475"/>
    </source>
</evidence>
<dbReference type="GO" id="GO:0016036">
    <property type="term" value="P:cellular response to phosphate starvation"/>
    <property type="evidence" value="ECO:0007669"/>
    <property type="project" value="TreeGrafter"/>
</dbReference>
<keyword evidence="5" id="KW-0597">Phosphoprotein</keyword>
<dbReference type="Pfam" id="PF00672">
    <property type="entry name" value="HAMP"/>
    <property type="match status" value="1"/>
</dbReference>
<dbReference type="PROSITE" id="PS50885">
    <property type="entry name" value="HAMP"/>
    <property type="match status" value="1"/>
</dbReference>
<dbReference type="GO" id="GO:0000155">
    <property type="term" value="F:phosphorelay sensor kinase activity"/>
    <property type="evidence" value="ECO:0007669"/>
    <property type="project" value="InterPro"/>
</dbReference>
<protein>
    <recommendedName>
        <fullName evidence="3">histidine kinase</fullName>
        <ecNumber evidence="3">2.7.13.3</ecNumber>
    </recommendedName>
</protein>
<keyword evidence="7" id="KW-0547">Nucleotide-binding</keyword>
<dbReference type="Pfam" id="PF02518">
    <property type="entry name" value="HATPase_c"/>
    <property type="match status" value="1"/>
</dbReference>
<evidence type="ECO:0000256" key="11">
    <source>
        <dbReference type="ARBA" id="ARBA00023136"/>
    </source>
</evidence>
<dbReference type="PANTHER" id="PTHR45453:SF1">
    <property type="entry name" value="PHOSPHATE REGULON SENSOR PROTEIN PHOR"/>
    <property type="match status" value="1"/>
</dbReference>
<dbReference type="SMART" id="SM00388">
    <property type="entry name" value="HisKA"/>
    <property type="match status" value="1"/>
</dbReference>
<dbReference type="InterPro" id="IPR036097">
    <property type="entry name" value="HisK_dim/P_sf"/>
</dbReference>
<evidence type="ECO:0000256" key="5">
    <source>
        <dbReference type="ARBA" id="ARBA00022553"/>
    </source>
</evidence>
<reference evidence="15 16" key="1">
    <citation type="submission" date="2019-04" db="EMBL/GenBank/DDBJ databases">
        <authorList>
            <person name="Van Vliet M D."/>
        </authorList>
    </citation>
    <scope>NUCLEOTIDE SEQUENCE [LARGE SCALE GENOMIC DNA]</scope>
    <source>
        <strain evidence="15 16">F21</strain>
    </source>
</reference>
<dbReference type="SUPFAM" id="SSF55785">
    <property type="entry name" value="PYP-like sensor domain (PAS domain)"/>
    <property type="match status" value="1"/>
</dbReference>
<dbReference type="InterPro" id="IPR036890">
    <property type="entry name" value="HATPase_C_sf"/>
</dbReference>
<keyword evidence="8 15" id="KW-0418">Kinase</keyword>
<keyword evidence="9" id="KW-0067">ATP-binding</keyword>
<dbReference type="Gene3D" id="3.30.565.10">
    <property type="entry name" value="Histidine kinase-like ATPase, C-terminal domain"/>
    <property type="match status" value="1"/>
</dbReference>
<comment type="subcellular location">
    <subcellularLocation>
        <location evidence="2">Cell membrane</location>
    </subcellularLocation>
</comment>
<feature type="transmembrane region" description="Helical" evidence="12">
    <location>
        <begin position="6"/>
        <end position="30"/>
    </location>
</feature>
<dbReference type="CDD" id="cd00075">
    <property type="entry name" value="HATPase"/>
    <property type="match status" value="1"/>
</dbReference>
<dbReference type="InterPro" id="IPR005467">
    <property type="entry name" value="His_kinase_dom"/>
</dbReference>
<keyword evidence="10" id="KW-0902">Two-component regulatory system</keyword>
<keyword evidence="4" id="KW-1003">Cell membrane</keyword>
<feature type="domain" description="HAMP" evidence="14">
    <location>
        <begin position="192"/>
        <end position="244"/>
    </location>
</feature>
<dbReference type="PRINTS" id="PR00344">
    <property type="entry name" value="BCTRLSENSOR"/>
</dbReference>
<evidence type="ECO:0000256" key="7">
    <source>
        <dbReference type="ARBA" id="ARBA00022741"/>
    </source>
</evidence>
<evidence type="ECO:0000256" key="8">
    <source>
        <dbReference type="ARBA" id="ARBA00022777"/>
    </source>
</evidence>
<dbReference type="Gene3D" id="3.30.450.20">
    <property type="entry name" value="PAS domain"/>
    <property type="match status" value="1"/>
</dbReference>
<organism evidence="15 16">
    <name type="scientific">Pontiella sulfatireligans</name>
    <dbReference type="NCBI Taxonomy" id="2750658"/>
    <lineage>
        <taxon>Bacteria</taxon>
        <taxon>Pseudomonadati</taxon>
        <taxon>Kiritimatiellota</taxon>
        <taxon>Kiritimatiellia</taxon>
        <taxon>Kiritimatiellales</taxon>
        <taxon>Pontiellaceae</taxon>
        <taxon>Pontiella</taxon>
    </lineage>
</organism>
<dbReference type="InterPro" id="IPR035965">
    <property type="entry name" value="PAS-like_dom_sf"/>
</dbReference>
<dbReference type="EMBL" id="CAAHFH010000001">
    <property type="protein sequence ID" value="VGO19045.1"/>
    <property type="molecule type" value="Genomic_DNA"/>
</dbReference>
<dbReference type="FunFam" id="1.10.287.130:FF:000008">
    <property type="entry name" value="Two-component sensor histidine kinase"/>
    <property type="match status" value="1"/>
</dbReference>
<keyword evidence="16" id="KW-1185">Reference proteome</keyword>
<dbReference type="InterPro" id="IPR013767">
    <property type="entry name" value="PAS_fold"/>
</dbReference>
<dbReference type="SUPFAM" id="SSF47384">
    <property type="entry name" value="Homodimeric domain of signal transducing histidine kinase"/>
    <property type="match status" value="1"/>
</dbReference>
<keyword evidence="12" id="KW-1133">Transmembrane helix</keyword>
<dbReference type="GO" id="GO:0005886">
    <property type="term" value="C:plasma membrane"/>
    <property type="evidence" value="ECO:0007669"/>
    <property type="project" value="UniProtKB-SubCell"/>
</dbReference>
<dbReference type="InterPro" id="IPR003660">
    <property type="entry name" value="HAMP_dom"/>
</dbReference>
<dbReference type="InterPro" id="IPR000014">
    <property type="entry name" value="PAS"/>
</dbReference>
<dbReference type="GO" id="GO:0005524">
    <property type="term" value="F:ATP binding"/>
    <property type="evidence" value="ECO:0007669"/>
    <property type="project" value="UniProtKB-KW"/>
</dbReference>
<dbReference type="GO" id="GO:0004721">
    <property type="term" value="F:phosphoprotein phosphatase activity"/>
    <property type="evidence" value="ECO:0007669"/>
    <property type="project" value="TreeGrafter"/>
</dbReference>